<sequence>MSKRVHITLPDYIYESLELWADRQGRPTASLIAFIVETAVLEAKKKGDLPSEPEKPKSDT</sequence>
<evidence type="ECO:0000259" key="1">
    <source>
        <dbReference type="Pfam" id="PF07878"/>
    </source>
</evidence>
<dbReference type="KEGG" id="oni:Osc7112_5064"/>
<dbReference type="eggNOG" id="ENOG5033ADX">
    <property type="taxonomic scope" value="Bacteria"/>
</dbReference>
<dbReference type="Proteomes" id="UP000010478">
    <property type="component" value="Chromosome"/>
</dbReference>
<dbReference type="AlphaFoldDB" id="K9VMJ8"/>
<reference evidence="2 3" key="1">
    <citation type="submission" date="2012-05" db="EMBL/GenBank/DDBJ databases">
        <title>Finished chromosome of genome of Oscillatoria sp. PCC 7112.</title>
        <authorList>
            <consortium name="US DOE Joint Genome Institute"/>
            <person name="Gugger M."/>
            <person name="Coursin T."/>
            <person name="Rippka R."/>
            <person name="Tandeau De Marsac N."/>
            <person name="Huntemann M."/>
            <person name="Wei C.-L."/>
            <person name="Han J."/>
            <person name="Detter J.C."/>
            <person name="Han C."/>
            <person name="Tapia R."/>
            <person name="Davenport K."/>
            <person name="Daligault H."/>
            <person name="Erkkila T."/>
            <person name="Gu W."/>
            <person name="Munk A.C.C."/>
            <person name="Teshima H."/>
            <person name="Xu Y."/>
            <person name="Chain P."/>
            <person name="Chen A."/>
            <person name="Krypides N."/>
            <person name="Mavromatis K."/>
            <person name="Markowitz V."/>
            <person name="Szeto E."/>
            <person name="Ivanova N."/>
            <person name="Mikhailova N."/>
            <person name="Ovchinnikova G."/>
            <person name="Pagani I."/>
            <person name="Pati A."/>
            <person name="Goodwin L."/>
            <person name="Peters L."/>
            <person name="Pitluck S."/>
            <person name="Woyke T."/>
            <person name="Kerfeld C."/>
        </authorList>
    </citation>
    <scope>NUCLEOTIDE SEQUENCE [LARGE SCALE GENOMIC DNA]</scope>
    <source>
        <strain evidence="2 3">PCC 7112</strain>
    </source>
</reference>
<feature type="domain" description="CopG-like ribbon-helix-helix" evidence="1">
    <location>
        <begin position="2"/>
        <end position="43"/>
    </location>
</feature>
<organism evidence="2 3">
    <name type="scientific">Phormidium nigroviride PCC 7112</name>
    <dbReference type="NCBI Taxonomy" id="179408"/>
    <lineage>
        <taxon>Bacteria</taxon>
        <taxon>Bacillati</taxon>
        <taxon>Cyanobacteriota</taxon>
        <taxon>Cyanophyceae</taxon>
        <taxon>Oscillatoriophycideae</taxon>
        <taxon>Oscillatoriales</taxon>
        <taxon>Oscillatoriaceae</taxon>
        <taxon>Phormidium</taxon>
    </lineage>
</organism>
<dbReference type="HOGENOM" id="CLU_200468_0_0_3"/>
<dbReference type="GO" id="GO:0006355">
    <property type="term" value="P:regulation of DNA-templated transcription"/>
    <property type="evidence" value="ECO:0007669"/>
    <property type="project" value="InterPro"/>
</dbReference>
<evidence type="ECO:0000313" key="2">
    <source>
        <dbReference type="EMBL" id="AFZ09328.1"/>
    </source>
</evidence>
<name>K9VMJ8_9CYAN</name>
<dbReference type="EMBL" id="CP003614">
    <property type="protein sequence ID" value="AFZ09328.1"/>
    <property type="molecule type" value="Genomic_DNA"/>
</dbReference>
<dbReference type="Gene3D" id="1.10.1220.10">
    <property type="entry name" value="Met repressor-like"/>
    <property type="match status" value="1"/>
</dbReference>
<dbReference type="InterPro" id="IPR012869">
    <property type="entry name" value="RHH_5"/>
</dbReference>
<keyword evidence="3" id="KW-1185">Reference proteome</keyword>
<dbReference type="RefSeq" id="WP_015178554.1">
    <property type="nucleotide sequence ID" value="NC_019729.1"/>
</dbReference>
<dbReference type="InterPro" id="IPR013321">
    <property type="entry name" value="Arc_rbn_hlx_hlx"/>
</dbReference>
<accession>K9VMJ8</accession>
<protein>
    <recommendedName>
        <fullName evidence="1">CopG-like ribbon-helix-helix domain-containing protein</fullName>
    </recommendedName>
</protein>
<dbReference type="Pfam" id="PF07878">
    <property type="entry name" value="RHH_5"/>
    <property type="match status" value="1"/>
</dbReference>
<gene>
    <name evidence="2" type="ORF">Osc7112_5064</name>
</gene>
<dbReference type="OrthoDB" id="465824at2"/>
<proteinExistence type="predicted"/>
<evidence type="ECO:0000313" key="3">
    <source>
        <dbReference type="Proteomes" id="UP000010478"/>
    </source>
</evidence>